<dbReference type="AlphaFoldDB" id="A0A2N3PIU7"/>
<evidence type="ECO:0000256" key="4">
    <source>
        <dbReference type="ARBA" id="ARBA00022490"/>
    </source>
</evidence>
<keyword evidence="4" id="KW-0963">Cytoplasm</keyword>
<feature type="binding site" evidence="7">
    <location>
        <position position="91"/>
    </location>
    <ligand>
        <name>Mg(2+)</name>
        <dbReference type="ChEBI" id="CHEBI:18420"/>
        <label>1</label>
    </ligand>
</feature>
<name>A0A2N3PIU7_9HELI</name>
<dbReference type="OrthoDB" id="5360793at2"/>
<evidence type="ECO:0000256" key="3">
    <source>
        <dbReference type="ARBA" id="ARBA00011738"/>
    </source>
</evidence>
<keyword evidence="7" id="KW-0479">Metal-binding</keyword>
<dbReference type="CDD" id="cd18887">
    <property type="entry name" value="NUDIX_UGPPase_Nudt14"/>
    <property type="match status" value="1"/>
</dbReference>
<dbReference type="InterPro" id="IPR004385">
    <property type="entry name" value="NDP_pyrophosphatase"/>
</dbReference>
<sequence>MQPKNISNIRFCACEDSKYIKPKRMQFTENGKERSWDIIEAHDSVAALLYHTQKEAFVIVKQFRPAVFLKESNRSTKHLKSEIGYTFELCAGITDKDKPLNVIMQEEILEECGYNIPLENITQITEFYSSVGFAGSKQTLFFATLDESYRQNLGGGVDDENIEVIFIPKKEAYDFILDSGFPKTSGIMFAFLWYFRNHA</sequence>
<comment type="subcellular location">
    <subcellularLocation>
        <location evidence="2">Cytoplasm</location>
    </subcellularLocation>
</comment>
<evidence type="ECO:0000313" key="10">
    <source>
        <dbReference type="EMBL" id="PKT80857.1"/>
    </source>
</evidence>
<dbReference type="GO" id="GO:0019693">
    <property type="term" value="P:ribose phosphate metabolic process"/>
    <property type="evidence" value="ECO:0007669"/>
    <property type="project" value="TreeGrafter"/>
</dbReference>
<evidence type="ECO:0000256" key="6">
    <source>
        <dbReference type="ARBA" id="ARBA00022842"/>
    </source>
</evidence>
<evidence type="ECO:0000256" key="8">
    <source>
        <dbReference type="PIRSR" id="PIRSR604385-3"/>
    </source>
</evidence>
<accession>A0A2N3PIU7</accession>
<dbReference type="InterPro" id="IPR000086">
    <property type="entry name" value="NUDIX_hydrolase_dom"/>
</dbReference>
<feature type="binding site" evidence="7">
    <location>
        <position position="160"/>
    </location>
    <ligand>
        <name>Mg(2+)</name>
        <dbReference type="ChEBI" id="CHEBI:18420"/>
        <label>1</label>
    </ligand>
</feature>
<dbReference type="PANTHER" id="PTHR11839">
    <property type="entry name" value="UDP/ADP-SUGAR PYROPHOSPHATASE"/>
    <property type="match status" value="1"/>
</dbReference>
<feature type="domain" description="Nudix hydrolase" evidence="9">
    <location>
        <begin position="40"/>
        <end position="189"/>
    </location>
</feature>
<feature type="short sequence motif" description="Nudix box" evidence="8">
    <location>
        <begin position="92"/>
        <end position="114"/>
    </location>
</feature>
<dbReference type="PANTHER" id="PTHR11839:SF15">
    <property type="entry name" value="URIDINE DIPHOSPHATE GLUCOSE PYROPHOSPHATASE NUDT14"/>
    <property type="match status" value="1"/>
</dbReference>
<feature type="binding site" evidence="7">
    <location>
        <position position="106"/>
    </location>
    <ligand>
        <name>Mg(2+)</name>
        <dbReference type="ChEBI" id="CHEBI:18420"/>
        <label>1</label>
    </ligand>
</feature>
<reference evidence="10 11" key="1">
    <citation type="submission" date="2016-07" db="EMBL/GenBank/DDBJ databases">
        <title>Detection of Helicobacter winghamensis from caecal content of red fox (Vulpes vulpes).</title>
        <authorList>
            <person name="Zanoni R.G."/>
            <person name="Florio D."/>
            <person name="Caffara M."/>
            <person name="Renzi M."/>
            <person name="Parisi A."/>
            <person name="Pasquali F."/>
            <person name="Manfreda G."/>
        </authorList>
    </citation>
    <scope>NUCLEOTIDE SEQUENCE [LARGE SCALE GENOMIC DNA]</scope>
    <source>
        <strain evidence="10 11">295_13</strain>
    </source>
</reference>
<evidence type="ECO:0000259" key="9">
    <source>
        <dbReference type="PROSITE" id="PS51462"/>
    </source>
</evidence>
<comment type="cofactor">
    <cofactor evidence="1 7">
        <name>Mg(2+)</name>
        <dbReference type="ChEBI" id="CHEBI:18420"/>
    </cofactor>
</comment>
<evidence type="ECO:0000256" key="7">
    <source>
        <dbReference type="PIRSR" id="PIRSR604385-2"/>
    </source>
</evidence>
<keyword evidence="5 10" id="KW-0378">Hydrolase</keyword>
<keyword evidence="11" id="KW-1185">Reference proteome</keyword>
<dbReference type="STRING" id="556267.HWAG_00098"/>
<gene>
    <name evidence="10" type="ORF">BCM31_02540</name>
</gene>
<dbReference type="InterPro" id="IPR015797">
    <property type="entry name" value="NUDIX_hydrolase-like_dom_sf"/>
</dbReference>
<evidence type="ECO:0000313" key="11">
    <source>
        <dbReference type="Proteomes" id="UP000233350"/>
    </source>
</evidence>
<comment type="subunit">
    <text evidence="3">Homodimer.</text>
</comment>
<dbReference type="GeneID" id="97289602"/>
<keyword evidence="6 7" id="KW-0460">Magnesium</keyword>
<dbReference type="GO" id="GO:0006753">
    <property type="term" value="P:nucleoside phosphate metabolic process"/>
    <property type="evidence" value="ECO:0007669"/>
    <property type="project" value="TreeGrafter"/>
</dbReference>
<dbReference type="PROSITE" id="PS51462">
    <property type="entry name" value="NUDIX"/>
    <property type="match status" value="1"/>
</dbReference>
<dbReference type="NCBIfam" id="TIGR00052">
    <property type="entry name" value="nudix-type nucleoside diphosphatase, YffH/AdpP family"/>
    <property type="match status" value="1"/>
</dbReference>
<dbReference type="RefSeq" id="WP_006801790.1">
    <property type="nucleotide sequence ID" value="NZ_CABKOI010000021.1"/>
</dbReference>
<proteinExistence type="predicted"/>
<dbReference type="GO" id="GO:0016818">
    <property type="term" value="F:hydrolase activity, acting on acid anhydrides, in phosphorus-containing anhydrides"/>
    <property type="evidence" value="ECO:0007669"/>
    <property type="project" value="InterPro"/>
</dbReference>
<dbReference type="GO" id="GO:0005737">
    <property type="term" value="C:cytoplasm"/>
    <property type="evidence" value="ECO:0007669"/>
    <property type="project" value="UniProtKB-SubCell"/>
</dbReference>
<dbReference type="GO" id="GO:0046872">
    <property type="term" value="F:metal ion binding"/>
    <property type="evidence" value="ECO:0007669"/>
    <property type="project" value="UniProtKB-KW"/>
</dbReference>
<evidence type="ECO:0000256" key="1">
    <source>
        <dbReference type="ARBA" id="ARBA00001946"/>
    </source>
</evidence>
<dbReference type="EMBL" id="MBPK01000040">
    <property type="protein sequence ID" value="PKT80857.1"/>
    <property type="molecule type" value="Genomic_DNA"/>
</dbReference>
<comment type="caution">
    <text evidence="10">The sequence shown here is derived from an EMBL/GenBank/DDBJ whole genome shotgun (WGS) entry which is preliminary data.</text>
</comment>
<protein>
    <submittedName>
        <fullName evidence="10">NUDIX hydrolase</fullName>
    </submittedName>
</protein>
<dbReference type="Proteomes" id="UP000233350">
    <property type="component" value="Unassembled WGS sequence"/>
</dbReference>
<dbReference type="FunFam" id="3.90.79.10:FF:000035">
    <property type="entry name" value="Uridine diphosphate glucose pyrophosphatase"/>
    <property type="match status" value="1"/>
</dbReference>
<evidence type="ECO:0000256" key="5">
    <source>
        <dbReference type="ARBA" id="ARBA00022801"/>
    </source>
</evidence>
<organism evidence="10 11">
    <name type="scientific">Helicobacter winghamensis</name>
    <dbReference type="NCBI Taxonomy" id="157268"/>
    <lineage>
        <taxon>Bacteria</taxon>
        <taxon>Pseudomonadati</taxon>
        <taxon>Campylobacterota</taxon>
        <taxon>Epsilonproteobacteria</taxon>
        <taxon>Campylobacterales</taxon>
        <taxon>Helicobacteraceae</taxon>
        <taxon>Helicobacter</taxon>
    </lineage>
</organism>
<evidence type="ECO:0000256" key="2">
    <source>
        <dbReference type="ARBA" id="ARBA00004496"/>
    </source>
</evidence>
<feature type="binding site" evidence="7">
    <location>
        <position position="111"/>
    </location>
    <ligand>
        <name>Mg(2+)</name>
        <dbReference type="ChEBI" id="CHEBI:18420"/>
        <label>1</label>
    </ligand>
</feature>
<dbReference type="SUPFAM" id="SSF55811">
    <property type="entry name" value="Nudix"/>
    <property type="match status" value="1"/>
</dbReference>
<dbReference type="Gene3D" id="3.90.79.10">
    <property type="entry name" value="Nucleoside Triphosphate Pyrophosphohydrolase"/>
    <property type="match status" value="1"/>
</dbReference>